<dbReference type="GO" id="GO:0030980">
    <property type="term" value="P:alpha-glucan catabolic process"/>
    <property type="evidence" value="ECO:0007669"/>
    <property type="project" value="TreeGrafter"/>
</dbReference>
<protein>
    <submittedName>
        <fullName evidence="2">Malto-oligosyltrehalose synthase</fullName>
    </submittedName>
</protein>
<dbReference type="AlphaFoldDB" id="A0A964DY38"/>
<accession>A0A964DY38</accession>
<dbReference type="InterPro" id="IPR006047">
    <property type="entry name" value="GH13_cat_dom"/>
</dbReference>
<dbReference type="PANTHER" id="PTHR10357">
    <property type="entry name" value="ALPHA-AMYLASE FAMILY MEMBER"/>
    <property type="match status" value="1"/>
</dbReference>
<reference evidence="2" key="2">
    <citation type="submission" date="2021-01" db="EMBL/GenBank/DDBJ databases">
        <authorList>
            <person name="Mieszkin S."/>
            <person name="Pouder E."/>
            <person name="Alain K."/>
        </authorList>
    </citation>
    <scope>NUCLEOTIDE SEQUENCE</scope>
    <source>
        <strain evidence="2">HW T2.11</strain>
    </source>
</reference>
<sequence length="853" mass="92983">MAVSLAATYRLQFHKDFTFADAVVQLPYLKALGVSHIYASPILMSRPGSTHGYDGIDPSRIDPELGGEDGFAALADAAKAAGLGIILDIVPNHLAVDSLNPLWMDALEFGAEGPAGHLFDIAWDRGQVIIPALGKTQAAAIADGEIALAADWDSGRLLARYFDNSWPLRPETVAAALQIAAALDEGTLAGLSSRFLRLENERKRDTDAVAEARHELSTLTPAHRALVEAALARMDIAAVLHRQHWRLTHWRTESDSLTYRRFFNITGLIGVRVEDPAVFDLIHALPLRLLRAGQVDGLRVDHVDGLADPTGYCIRLRQEAGPDAILFVEKILGEHEALRDWPITGTTGYERLNDIQGLFVNPEGFQTLDGYLVRQRLLAADREERLASAKSFMLRTSFLGEVETLTQLAHGITRSTPHSAEFGLGTLREAVIALLVRFPVYRGYGADTASDPADATLWQTTLAGVEAHDNPWTFDAAGALVRLLSGTEPGSPGEAFMRRFQQLSGPAMAKGLEDTEFYRSVALTAVNEVGGDIAQPWRNAADVHAIYAARAKASARDLIPLATHDTKRGPETRARIAALSEDAAGWITRFEAWHALNKVLRSDVNGREAPDLIDEWLIYQTLVGTWPISEDRLAEYLTKAMREAKRHTFWDNPNEAYESAVQSFAAALLKDDRAAGFRTGLTQLVGEIEGRARLTGLAMTVLQLTLPGTPDLYQGTEFWDFSLVDPDNRRPVDYAARAGALESASLPRLPADKQGATKLFVTHRLLALRQARPTLFAHGDYTGLDLPQPWFGFRRDHADGSLLVIVPQGAVTAERPGDLPPPPNGQSWQPVLGAIDGAAGLDPALPLIVLVSA</sequence>
<dbReference type="InterPro" id="IPR012767">
    <property type="entry name" value="Trehalose_TreY"/>
</dbReference>
<dbReference type="Proteomes" id="UP000708298">
    <property type="component" value="Unassembled WGS sequence"/>
</dbReference>
<evidence type="ECO:0000313" key="3">
    <source>
        <dbReference type="Proteomes" id="UP000708298"/>
    </source>
</evidence>
<evidence type="ECO:0000259" key="1">
    <source>
        <dbReference type="SMART" id="SM00642"/>
    </source>
</evidence>
<comment type="caution">
    <text evidence="2">The sequence shown here is derived from an EMBL/GenBank/DDBJ whole genome shotgun (WGS) entry which is preliminary data.</text>
</comment>
<organism evidence="2 3">
    <name type="scientific">Acidisoma silvae</name>
    <dbReference type="NCBI Taxonomy" id="2802396"/>
    <lineage>
        <taxon>Bacteria</taxon>
        <taxon>Pseudomonadati</taxon>
        <taxon>Pseudomonadota</taxon>
        <taxon>Alphaproteobacteria</taxon>
        <taxon>Acetobacterales</taxon>
        <taxon>Acidocellaceae</taxon>
        <taxon>Acidisoma</taxon>
    </lineage>
</organism>
<dbReference type="CDD" id="cd11336">
    <property type="entry name" value="AmyAc_MTSase"/>
    <property type="match status" value="1"/>
</dbReference>
<dbReference type="InterPro" id="IPR017853">
    <property type="entry name" value="GH"/>
</dbReference>
<gene>
    <name evidence="2" type="primary">treY</name>
    <name evidence="2" type="ORF">ASILVAE211_04895</name>
</gene>
<dbReference type="GO" id="GO:0047470">
    <property type="term" value="F:(1,4)-alpha-D-glucan 1-alpha-D-glucosylmutase activity"/>
    <property type="evidence" value="ECO:0007669"/>
    <property type="project" value="TreeGrafter"/>
</dbReference>
<feature type="domain" description="Glycosyl hydrolase family 13 catalytic" evidence="1">
    <location>
        <begin position="19"/>
        <end position="769"/>
    </location>
</feature>
<reference evidence="2" key="1">
    <citation type="journal article" date="2021" name="Microorganisms">
        <title>Acidisoma silvae sp. nov. and Acidisomacellulosilytica sp. nov., Two Acidophilic Bacteria Isolated from Decaying Wood, Hydrolyzing Cellulose and Producing Poly-3-hydroxybutyrate.</title>
        <authorList>
            <person name="Mieszkin S."/>
            <person name="Pouder E."/>
            <person name="Uroz S."/>
            <person name="Simon-Colin C."/>
            <person name="Alain K."/>
        </authorList>
    </citation>
    <scope>NUCLEOTIDE SEQUENCE</scope>
    <source>
        <strain evidence="2">HW T2.11</strain>
    </source>
</reference>
<dbReference type="NCBIfam" id="TIGR02401">
    <property type="entry name" value="trehalose_TreY"/>
    <property type="match status" value="1"/>
</dbReference>
<dbReference type="Gene3D" id="3.20.20.80">
    <property type="entry name" value="Glycosidases"/>
    <property type="match status" value="3"/>
</dbReference>
<dbReference type="SUPFAM" id="SSF51445">
    <property type="entry name" value="(Trans)glycosidases"/>
    <property type="match status" value="1"/>
</dbReference>
<keyword evidence="3" id="KW-1185">Reference proteome</keyword>
<evidence type="ECO:0000313" key="2">
    <source>
        <dbReference type="EMBL" id="MCB8874514.1"/>
    </source>
</evidence>
<dbReference type="EMBL" id="JAESVB010000002">
    <property type="protein sequence ID" value="MCB8874514.1"/>
    <property type="molecule type" value="Genomic_DNA"/>
</dbReference>
<proteinExistence type="predicted"/>
<dbReference type="Pfam" id="PF00128">
    <property type="entry name" value="Alpha-amylase"/>
    <property type="match status" value="1"/>
</dbReference>
<dbReference type="GO" id="GO:0005992">
    <property type="term" value="P:trehalose biosynthetic process"/>
    <property type="evidence" value="ECO:0007669"/>
    <property type="project" value="TreeGrafter"/>
</dbReference>
<name>A0A964DY38_9PROT</name>
<dbReference type="PANTHER" id="PTHR10357:SF216">
    <property type="entry name" value="MALTOOLIGOSYL TREHALOSE SYNTHASE-RELATED"/>
    <property type="match status" value="1"/>
</dbReference>
<dbReference type="RefSeq" id="WP_227320187.1">
    <property type="nucleotide sequence ID" value="NZ_JAESVB010000002.1"/>
</dbReference>
<dbReference type="SMART" id="SM00642">
    <property type="entry name" value="Aamy"/>
    <property type="match status" value="1"/>
</dbReference>